<dbReference type="InterPro" id="IPR050438">
    <property type="entry name" value="LMW_PTPase"/>
</dbReference>
<dbReference type="EMBL" id="FUXP01000001">
    <property type="protein sequence ID" value="SJZ57315.1"/>
    <property type="molecule type" value="Genomic_DNA"/>
</dbReference>
<dbReference type="Gene3D" id="3.40.50.2300">
    <property type="match status" value="1"/>
</dbReference>
<dbReference type="SUPFAM" id="SSF52788">
    <property type="entry name" value="Phosphotyrosine protein phosphatases I"/>
    <property type="match status" value="1"/>
</dbReference>
<protein>
    <recommendedName>
        <fullName evidence="2">protein-tyrosine-phosphatase</fullName>
        <ecNumber evidence="2">3.1.3.48</ecNumber>
    </recommendedName>
</protein>
<dbReference type="AlphaFoldDB" id="A0A1T4LRK1"/>
<sequence length="157" mass="17564">MPEKLRLLIVCLGNICRSPMAEGILRARLLSEGLAERVELDSAGTGDWHVGCEPDRRAIETAAERGVDIAGLRGRQFTPEDFERFDWILCADRQNLRDVRALAPDDAARERGALLLEWTGVPDASEIPDPYTGGPEHFQEVWNMLEQAADGVVRRLR</sequence>
<evidence type="ECO:0000313" key="8">
    <source>
        <dbReference type="Proteomes" id="UP000190061"/>
    </source>
</evidence>
<dbReference type="InterPro" id="IPR023485">
    <property type="entry name" value="Ptyr_pPase"/>
</dbReference>
<evidence type="ECO:0000313" key="7">
    <source>
        <dbReference type="EMBL" id="SJZ57315.1"/>
    </source>
</evidence>
<proteinExistence type="inferred from homology"/>
<dbReference type="Pfam" id="PF01451">
    <property type="entry name" value="LMWPc"/>
    <property type="match status" value="1"/>
</dbReference>
<dbReference type="RefSeq" id="WP_078756790.1">
    <property type="nucleotide sequence ID" value="NZ_FUXP01000001.1"/>
</dbReference>
<accession>A0A1T4LRK1</accession>
<dbReference type="EC" id="3.1.3.48" evidence="2"/>
<evidence type="ECO:0000256" key="4">
    <source>
        <dbReference type="ARBA" id="ARBA00022912"/>
    </source>
</evidence>
<dbReference type="CDD" id="cd16343">
    <property type="entry name" value="LMWPTP"/>
    <property type="match status" value="1"/>
</dbReference>
<comment type="similarity">
    <text evidence="1">Belongs to the low molecular weight phosphotyrosine protein phosphatase family.</text>
</comment>
<dbReference type="PRINTS" id="PR00719">
    <property type="entry name" value="LMWPTPASE"/>
</dbReference>
<evidence type="ECO:0000259" key="6">
    <source>
        <dbReference type="SMART" id="SM00226"/>
    </source>
</evidence>
<dbReference type="OrthoDB" id="9784339at2"/>
<dbReference type="GO" id="GO:0004725">
    <property type="term" value="F:protein tyrosine phosphatase activity"/>
    <property type="evidence" value="ECO:0007669"/>
    <property type="project" value="UniProtKB-EC"/>
</dbReference>
<evidence type="ECO:0000256" key="3">
    <source>
        <dbReference type="ARBA" id="ARBA00022801"/>
    </source>
</evidence>
<dbReference type="PANTHER" id="PTHR11717">
    <property type="entry name" value="LOW MOLECULAR WEIGHT PROTEIN TYROSINE PHOSPHATASE"/>
    <property type="match status" value="1"/>
</dbReference>
<keyword evidence="3" id="KW-0378">Hydrolase</keyword>
<organism evidence="7 8">
    <name type="scientific">Lysobacter spongiicola DSM 21749</name>
    <dbReference type="NCBI Taxonomy" id="1122188"/>
    <lineage>
        <taxon>Bacteria</taxon>
        <taxon>Pseudomonadati</taxon>
        <taxon>Pseudomonadota</taxon>
        <taxon>Gammaproteobacteria</taxon>
        <taxon>Lysobacterales</taxon>
        <taxon>Lysobacteraceae</taxon>
        <taxon>Novilysobacter</taxon>
    </lineage>
</organism>
<evidence type="ECO:0000256" key="2">
    <source>
        <dbReference type="ARBA" id="ARBA00013064"/>
    </source>
</evidence>
<feature type="active site" description="Nucleophile" evidence="5">
    <location>
        <position position="11"/>
    </location>
</feature>
<reference evidence="7 8" key="1">
    <citation type="submission" date="2017-02" db="EMBL/GenBank/DDBJ databases">
        <authorList>
            <person name="Peterson S.W."/>
        </authorList>
    </citation>
    <scope>NUCLEOTIDE SEQUENCE [LARGE SCALE GENOMIC DNA]</scope>
    <source>
        <strain evidence="7 8">DSM 21749</strain>
    </source>
</reference>
<name>A0A1T4LRK1_9GAMM</name>
<dbReference type="SMART" id="SM00226">
    <property type="entry name" value="LMWPc"/>
    <property type="match status" value="1"/>
</dbReference>
<feature type="domain" description="Phosphotyrosine protein phosphatase I" evidence="6">
    <location>
        <begin position="5"/>
        <end position="155"/>
    </location>
</feature>
<dbReference type="InterPro" id="IPR036196">
    <property type="entry name" value="Ptyr_pPase_sf"/>
</dbReference>
<feature type="active site" description="Proton donor" evidence="5">
    <location>
        <position position="129"/>
    </location>
</feature>
<dbReference type="STRING" id="1122188.SAMN02745674_00126"/>
<keyword evidence="4" id="KW-0904">Protein phosphatase</keyword>
<feature type="active site" evidence="5">
    <location>
        <position position="17"/>
    </location>
</feature>
<dbReference type="PANTHER" id="PTHR11717:SF7">
    <property type="entry name" value="LOW MOLECULAR WEIGHT PHOSPHOTYROSINE PROTEIN PHOSPHATASE"/>
    <property type="match status" value="1"/>
</dbReference>
<evidence type="ECO:0000256" key="5">
    <source>
        <dbReference type="PIRSR" id="PIRSR617867-1"/>
    </source>
</evidence>
<dbReference type="InterPro" id="IPR017867">
    <property type="entry name" value="Tyr_phospatase_low_mol_wt"/>
</dbReference>
<evidence type="ECO:0000256" key="1">
    <source>
        <dbReference type="ARBA" id="ARBA00011063"/>
    </source>
</evidence>
<gene>
    <name evidence="7" type="ORF">SAMN02745674_00126</name>
</gene>
<dbReference type="Proteomes" id="UP000190061">
    <property type="component" value="Unassembled WGS sequence"/>
</dbReference>
<keyword evidence="8" id="KW-1185">Reference proteome</keyword>